<evidence type="ECO:0000259" key="2">
    <source>
        <dbReference type="Pfam" id="PF00561"/>
    </source>
</evidence>
<evidence type="ECO:0000313" key="3">
    <source>
        <dbReference type="EMBL" id="URQ63101.1"/>
    </source>
</evidence>
<dbReference type="Proteomes" id="UP001056381">
    <property type="component" value="Chromosome"/>
</dbReference>
<dbReference type="InterPro" id="IPR029058">
    <property type="entry name" value="AB_hydrolase_fold"/>
</dbReference>
<proteinExistence type="predicted"/>
<dbReference type="SUPFAM" id="SSF53474">
    <property type="entry name" value="alpha/beta-Hydrolases"/>
    <property type="match status" value="1"/>
</dbReference>
<dbReference type="Pfam" id="PF00561">
    <property type="entry name" value="Abhydrolase_1"/>
    <property type="match status" value="1"/>
</dbReference>
<dbReference type="PANTHER" id="PTHR43329">
    <property type="entry name" value="EPOXIDE HYDROLASE"/>
    <property type="match status" value="1"/>
</dbReference>
<dbReference type="EMBL" id="CP097966">
    <property type="protein sequence ID" value="URQ63101.1"/>
    <property type="molecule type" value="Genomic_DNA"/>
</dbReference>
<dbReference type="InterPro" id="IPR000073">
    <property type="entry name" value="AB_hydrolase_1"/>
</dbReference>
<reference evidence="3" key="1">
    <citation type="submission" date="2022-05" db="EMBL/GenBank/DDBJ databases">
        <title>Single-amplified genomics reveal most streamlined microbe among free-living bacteria.</title>
        <authorList>
            <person name="Roda-Garcia J."/>
            <person name="Haro-Moreno J.M."/>
            <person name="Rodriguez-Valera F."/>
            <person name="Almagro-Moreno S."/>
            <person name="Lopez-Perez M."/>
        </authorList>
    </citation>
    <scope>NUCLEOTIDE SEQUENCE</scope>
    <source>
        <strain evidence="3">TMED112-D2-2</strain>
    </source>
</reference>
<name>A0A9Q8TY08_9GAMM</name>
<dbReference type="Gene3D" id="3.40.50.1820">
    <property type="entry name" value="alpha/beta hydrolase"/>
    <property type="match status" value="1"/>
</dbReference>
<gene>
    <name evidence="3" type="ORF">M9B40_05100</name>
</gene>
<evidence type="ECO:0000256" key="1">
    <source>
        <dbReference type="ARBA" id="ARBA00022801"/>
    </source>
</evidence>
<keyword evidence="1 3" id="KW-0378">Hydrolase</keyword>
<organism evidence="3 4">
    <name type="scientific">SAR86 cluster bacterium</name>
    <dbReference type="NCBI Taxonomy" id="2030880"/>
    <lineage>
        <taxon>Bacteria</taxon>
        <taxon>Pseudomonadati</taxon>
        <taxon>Pseudomonadota</taxon>
        <taxon>Gammaproteobacteria</taxon>
        <taxon>SAR86 cluster</taxon>
    </lineage>
</organism>
<evidence type="ECO:0000313" key="4">
    <source>
        <dbReference type="Proteomes" id="UP001056381"/>
    </source>
</evidence>
<dbReference type="GO" id="GO:0016787">
    <property type="term" value="F:hydrolase activity"/>
    <property type="evidence" value="ECO:0007669"/>
    <property type="project" value="UniProtKB-KW"/>
</dbReference>
<dbReference type="InterPro" id="IPR000639">
    <property type="entry name" value="Epox_hydrolase-like"/>
</dbReference>
<keyword evidence="4" id="KW-1185">Reference proteome</keyword>
<sequence>MKIKENKLSTERHTTFYLSCGPEDGPLAILIHGWPDLSLGWHHQLKHLGGLGFHAIAPDMRGYGKSTIHQDKSAYCQKEIVADMVELFDSLNIKEAIWIGHDWGSPVVWNIGLHHPEIVKGIASLCVPFGWGGHPDSYLDHIDRNLYPEDEYPYGQWDYQYFYYENFDLACEQMEEDPHKMLTLNFTQPTDEFRGVFNTKGGARSMTASIIKNGGWFRHYGFKGLNTIPEVPVDEDVISPEEIKIYGDLLKTNGFFGPNSWYVNGKANDKYAKELKNFTTIDCPVLFIQATYDSVLTKNLNTHNKMVCTNLTEDEIACGHWMQREKPQEVNLAIEKWIRENF</sequence>
<dbReference type="PRINTS" id="PR00412">
    <property type="entry name" value="EPOXHYDRLASE"/>
</dbReference>
<protein>
    <submittedName>
        <fullName evidence="3">Alpha/beta hydrolase</fullName>
    </submittedName>
</protein>
<accession>A0A9Q8TY08</accession>
<feature type="domain" description="AB hydrolase-1" evidence="2">
    <location>
        <begin position="29"/>
        <end position="136"/>
    </location>
</feature>
<dbReference type="AlphaFoldDB" id="A0A9Q8TY08"/>